<dbReference type="PROSITE" id="PS50932">
    <property type="entry name" value="HTH_LACI_2"/>
    <property type="match status" value="1"/>
</dbReference>
<reference evidence="5" key="1">
    <citation type="submission" date="2022-04" db="EMBL/GenBank/DDBJ databases">
        <authorList>
            <person name="Forde T."/>
        </authorList>
    </citation>
    <scope>NUCLEOTIDE SEQUENCE</scope>
    <source>
        <strain evidence="5">A18Y016a</strain>
        <strain evidence="6">A18Y020d</strain>
    </source>
</reference>
<dbReference type="CDD" id="cd01392">
    <property type="entry name" value="HTH_LacI"/>
    <property type="match status" value="1"/>
</dbReference>
<dbReference type="PANTHER" id="PTHR30146:SF109">
    <property type="entry name" value="HTH-TYPE TRANSCRIPTIONAL REGULATOR GALS"/>
    <property type="match status" value="1"/>
</dbReference>
<dbReference type="Proteomes" id="UP001154095">
    <property type="component" value="Chromosome"/>
</dbReference>
<organism evidence="5 8">
    <name type="scientific">Erysipelothrix amsterdamensis</name>
    <dbReference type="NCBI Taxonomy" id="2929157"/>
    <lineage>
        <taxon>Bacteria</taxon>
        <taxon>Bacillati</taxon>
        <taxon>Bacillota</taxon>
        <taxon>Erysipelotrichia</taxon>
        <taxon>Erysipelotrichales</taxon>
        <taxon>Erysipelotrichaceae</taxon>
        <taxon>Erysipelothrix</taxon>
    </lineage>
</organism>
<dbReference type="InterPro" id="IPR001761">
    <property type="entry name" value="Peripla_BP/Lac1_sug-bd_dom"/>
</dbReference>
<evidence type="ECO:0000256" key="1">
    <source>
        <dbReference type="ARBA" id="ARBA00023015"/>
    </source>
</evidence>
<dbReference type="Proteomes" id="UP001154111">
    <property type="component" value="Chromosome"/>
</dbReference>
<protein>
    <submittedName>
        <fullName evidence="5">LacI family transcriptional regulator</fullName>
    </submittedName>
</protein>
<evidence type="ECO:0000259" key="4">
    <source>
        <dbReference type="PROSITE" id="PS50932"/>
    </source>
</evidence>
<keyword evidence="2" id="KW-0238">DNA-binding</keyword>
<dbReference type="CDD" id="cd06267">
    <property type="entry name" value="PBP1_LacI_sugar_binding-like"/>
    <property type="match status" value="1"/>
</dbReference>
<dbReference type="SUPFAM" id="SSF47413">
    <property type="entry name" value="lambda repressor-like DNA-binding domains"/>
    <property type="match status" value="1"/>
</dbReference>
<dbReference type="Pfam" id="PF00356">
    <property type="entry name" value="LacI"/>
    <property type="match status" value="1"/>
</dbReference>
<dbReference type="PANTHER" id="PTHR30146">
    <property type="entry name" value="LACI-RELATED TRANSCRIPTIONAL REPRESSOR"/>
    <property type="match status" value="1"/>
</dbReference>
<dbReference type="InterPro" id="IPR028082">
    <property type="entry name" value="Peripla_BP_I"/>
</dbReference>
<accession>A0AAU9VDR6</accession>
<dbReference type="Pfam" id="PF00532">
    <property type="entry name" value="Peripla_BP_1"/>
    <property type="match status" value="1"/>
</dbReference>
<dbReference type="EMBL" id="OW659496">
    <property type="protein sequence ID" value="CAH2763719.1"/>
    <property type="molecule type" value="Genomic_DNA"/>
</dbReference>
<gene>
    <name evidence="5" type="primary">degA</name>
    <name evidence="5" type="ORF">ERYAMS2_00051</name>
    <name evidence="6" type="ORF">ERYAMS_01609</name>
</gene>
<dbReference type="EMBL" id="OW659477">
    <property type="protein sequence ID" value="CAH2760428.1"/>
    <property type="molecule type" value="Genomic_DNA"/>
</dbReference>
<dbReference type="AlphaFoldDB" id="A0AAU9VDR6"/>
<dbReference type="Gene3D" id="3.40.50.2300">
    <property type="match status" value="2"/>
</dbReference>
<dbReference type="GO" id="GO:0000976">
    <property type="term" value="F:transcription cis-regulatory region binding"/>
    <property type="evidence" value="ECO:0007669"/>
    <property type="project" value="TreeGrafter"/>
</dbReference>
<evidence type="ECO:0000256" key="2">
    <source>
        <dbReference type="ARBA" id="ARBA00023125"/>
    </source>
</evidence>
<dbReference type="InterPro" id="IPR010982">
    <property type="entry name" value="Lambda_DNA-bd_dom_sf"/>
</dbReference>
<dbReference type="RefSeq" id="WP_254006915.1">
    <property type="nucleotide sequence ID" value="NZ_OW659477.1"/>
</dbReference>
<proteinExistence type="predicted"/>
<keyword evidence="1" id="KW-0805">Transcription regulation</keyword>
<feature type="domain" description="HTH lacI-type" evidence="4">
    <location>
        <begin position="9"/>
        <end position="65"/>
    </location>
</feature>
<dbReference type="GO" id="GO:0003700">
    <property type="term" value="F:DNA-binding transcription factor activity"/>
    <property type="evidence" value="ECO:0007669"/>
    <property type="project" value="TreeGrafter"/>
</dbReference>
<evidence type="ECO:0000256" key="3">
    <source>
        <dbReference type="ARBA" id="ARBA00023163"/>
    </source>
</evidence>
<sequence length="350" mass="39871">MTKDNYKRTRLKDIAEIAEVSVATVSIILKDPNTKRFSTETKRQIIDLAKSLNYTPNMAARSLVQHKTFALGLIIPDLSNPFFANLAKKIETLARAYNYTVLMVNSDEHYENDIKLFDSLFRRNMDGIILAASANSYGHEGQINRMIDLANIPTITIDRSLKDYKGSQVVFDNKLGTYIATEHCIEKGHRNIGFISTRETSLNGYFRHEGYREAMLENQLEYDESKVFFGGFDFKTGYDAADVLIKQNVTAVVASNDLNAYGFKKRAEALGYRIPHDISIVGFDNLEMNDYISEGITSIDLNVDAMAKSTIEIMIRMIEEKDFVERLVLKPKLYERDSVIDFNQEMKNDA</sequence>
<name>A0AAU9VDR6_9FIRM</name>
<keyword evidence="3" id="KW-0804">Transcription</keyword>
<dbReference type="SMART" id="SM00354">
    <property type="entry name" value="HTH_LACI"/>
    <property type="match status" value="1"/>
</dbReference>
<evidence type="ECO:0000313" key="6">
    <source>
        <dbReference type="EMBL" id="CAH2763719.1"/>
    </source>
</evidence>
<evidence type="ECO:0000313" key="8">
    <source>
        <dbReference type="Proteomes" id="UP001154111"/>
    </source>
</evidence>
<evidence type="ECO:0000313" key="7">
    <source>
        <dbReference type="Proteomes" id="UP001154095"/>
    </source>
</evidence>
<dbReference type="InterPro" id="IPR000843">
    <property type="entry name" value="HTH_LacI"/>
</dbReference>
<keyword evidence="7" id="KW-1185">Reference proteome</keyword>
<dbReference type="Gene3D" id="1.10.260.40">
    <property type="entry name" value="lambda repressor-like DNA-binding domains"/>
    <property type="match status" value="1"/>
</dbReference>
<evidence type="ECO:0000313" key="5">
    <source>
        <dbReference type="EMBL" id="CAH2760428.1"/>
    </source>
</evidence>
<dbReference type="SUPFAM" id="SSF53822">
    <property type="entry name" value="Periplasmic binding protein-like I"/>
    <property type="match status" value="1"/>
</dbReference>